<sequence>MVGRYVSILLPGKSKYLTLREVEVNGNAIDNE</sequence>
<dbReference type="AlphaFoldDB" id="A0A0E9UC02"/>
<evidence type="ECO:0000313" key="1">
    <source>
        <dbReference type="EMBL" id="JAH62725.1"/>
    </source>
</evidence>
<reference evidence="1" key="2">
    <citation type="journal article" date="2015" name="Fish Shellfish Immunol.">
        <title>Early steps in the European eel (Anguilla anguilla)-Vibrio vulnificus interaction in the gills: Role of the RtxA13 toxin.</title>
        <authorList>
            <person name="Callol A."/>
            <person name="Pajuelo D."/>
            <person name="Ebbesson L."/>
            <person name="Teles M."/>
            <person name="MacKenzie S."/>
            <person name="Amaro C."/>
        </authorList>
    </citation>
    <scope>NUCLEOTIDE SEQUENCE</scope>
</reference>
<protein>
    <submittedName>
        <fullName evidence="1">Uncharacterized protein</fullName>
    </submittedName>
</protein>
<proteinExistence type="predicted"/>
<organism evidence="1">
    <name type="scientific">Anguilla anguilla</name>
    <name type="common">European freshwater eel</name>
    <name type="synonym">Muraena anguilla</name>
    <dbReference type="NCBI Taxonomy" id="7936"/>
    <lineage>
        <taxon>Eukaryota</taxon>
        <taxon>Metazoa</taxon>
        <taxon>Chordata</taxon>
        <taxon>Craniata</taxon>
        <taxon>Vertebrata</taxon>
        <taxon>Euteleostomi</taxon>
        <taxon>Actinopterygii</taxon>
        <taxon>Neopterygii</taxon>
        <taxon>Teleostei</taxon>
        <taxon>Anguilliformes</taxon>
        <taxon>Anguillidae</taxon>
        <taxon>Anguilla</taxon>
    </lineage>
</organism>
<dbReference type="Gene3D" id="2.60.120.260">
    <property type="entry name" value="Galactose-binding domain-like"/>
    <property type="match status" value="1"/>
</dbReference>
<accession>A0A0E9UC02</accession>
<reference evidence="1" key="1">
    <citation type="submission" date="2014-11" db="EMBL/GenBank/DDBJ databases">
        <authorList>
            <person name="Amaro Gonzalez C."/>
        </authorList>
    </citation>
    <scope>NUCLEOTIDE SEQUENCE</scope>
</reference>
<dbReference type="EMBL" id="GBXM01045852">
    <property type="protein sequence ID" value="JAH62725.1"/>
    <property type="molecule type" value="Transcribed_RNA"/>
</dbReference>
<name>A0A0E9UC02_ANGAN</name>